<dbReference type="EMBL" id="MN740607">
    <property type="protein sequence ID" value="QHS78871.1"/>
    <property type="molecule type" value="Genomic_DNA"/>
</dbReference>
<dbReference type="AlphaFoldDB" id="A0A6C0AHP8"/>
<sequence>MSIVNAIVSEDCELLLKYNCITGYAGKHNRIFVKMYNTNKNIFADDSLSFMDVITNSKGQYILALDSYKCSGLKGKYISIESIENGSRKILREIFEYNNRIEIVNVTVLSTIRCIMIERLNRLENVENIKAIIEKVDKILNKLFFKDDLCEHTINEINILCEMIILDNICKDMNTILCCFAETILENVDKCDFGNKLIIEKIFEKCCNVCNYDKLKKKIREKSRKACIIILLNRKLKFSLFEVTKSLFNDYCFNFTEKDIHEKISQHN</sequence>
<evidence type="ECO:0000313" key="1">
    <source>
        <dbReference type="EMBL" id="QHS78871.1"/>
    </source>
</evidence>
<name>A0A6C0AHP8_9ZZZZ</name>
<protein>
    <submittedName>
        <fullName evidence="1">Uncharacterized protein</fullName>
    </submittedName>
</protein>
<organism evidence="1">
    <name type="scientific">viral metagenome</name>
    <dbReference type="NCBI Taxonomy" id="1070528"/>
    <lineage>
        <taxon>unclassified sequences</taxon>
        <taxon>metagenomes</taxon>
        <taxon>organismal metagenomes</taxon>
    </lineage>
</organism>
<proteinExistence type="predicted"/>
<accession>A0A6C0AHP8</accession>
<reference evidence="1" key="1">
    <citation type="journal article" date="2020" name="Nature">
        <title>Giant virus diversity and host interactions through global metagenomics.</title>
        <authorList>
            <person name="Schulz F."/>
            <person name="Roux S."/>
            <person name="Paez-Espino D."/>
            <person name="Jungbluth S."/>
            <person name="Walsh D.A."/>
            <person name="Denef V.J."/>
            <person name="McMahon K.D."/>
            <person name="Konstantinidis K.T."/>
            <person name="Eloe-Fadrosh E.A."/>
            <person name="Kyrpides N.C."/>
            <person name="Woyke T."/>
        </authorList>
    </citation>
    <scope>NUCLEOTIDE SEQUENCE</scope>
    <source>
        <strain evidence="1">GVMAG-S-1024976-23</strain>
    </source>
</reference>